<feature type="signal peptide" evidence="1">
    <location>
        <begin position="1"/>
        <end position="20"/>
    </location>
</feature>
<dbReference type="Gene3D" id="3.40.50.1110">
    <property type="entry name" value="SGNH hydrolase"/>
    <property type="match status" value="1"/>
</dbReference>
<dbReference type="InterPro" id="IPR040794">
    <property type="entry name" value="CE2_N"/>
</dbReference>
<dbReference type="EMBL" id="FMTS01000013">
    <property type="protein sequence ID" value="SCW84818.1"/>
    <property type="molecule type" value="Genomic_DNA"/>
</dbReference>
<evidence type="ECO:0000256" key="1">
    <source>
        <dbReference type="SAM" id="SignalP"/>
    </source>
</evidence>
<keyword evidence="1" id="KW-0732">Signal</keyword>
<dbReference type="PANTHER" id="PTHR37834:SF2">
    <property type="entry name" value="ESTERASE, SGNH HYDROLASE-TYPE"/>
    <property type="match status" value="1"/>
</dbReference>
<dbReference type="RefSeq" id="WP_170828394.1">
    <property type="nucleotide sequence ID" value="NZ_CBCRYE010000012.1"/>
</dbReference>
<evidence type="ECO:0000313" key="4">
    <source>
        <dbReference type="EMBL" id="SCW84818.1"/>
    </source>
</evidence>
<dbReference type="PANTHER" id="PTHR37834">
    <property type="entry name" value="GDSL-LIKE LIPASE/ACYLHYDROLASE DOMAIN PROTEIN (AFU_ORTHOLOGUE AFUA_2G00620)"/>
    <property type="match status" value="1"/>
</dbReference>
<dbReference type="InterPro" id="IPR037461">
    <property type="entry name" value="CtCE2-like_dom"/>
</dbReference>
<dbReference type="Proteomes" id="UP000199150">
    <property type="component" value="Unassembled WGS sequence"/>
</dbReference>
<feature type="domain" description="Carbohydrate esterase 2 N-terminal" evidence="3">
    <location>
        <begin position="36"/>
        <end position="136"/>
    </location>
</feature>
<dbReference type="Gene3D" id="2.60.120.260">
    <property type="entry name" value="Galactose-binding domain-like"/>
    <property type="match status" value="1"/>
</dbReference>
<dbReference type="Pfam" id="PF13472">
    <property type="entry name" value="Lipase_GDSL_2"/>
    <property type="match status" value="1"/>
</dbReference>
<protein>
    <submittedName>
        <fullName evidence="4">Lysophospholipase L1</fullName>
    </submittedName>
</protein>
<name>A0A1G4TTZ6_9CAUL</name>
<feature type="chain" id="PRO_5011734822" evidence="1">
    <location>
        <begin position="21"/>
        <end position="361"/>
    </location>
</feature>
<accession>A0A1G4TTZ6</accession>
<dbReference type="InterPro" id="IPR013830">
    <property type="entry name" value="SGNH_hydro"/>
</dbReference>
<dbReference type="STRING" id="260084.SAMN02927928_0180"/>
<gene>
    <name evidence="4" type="ORF">SAMN02927928_0180</name>
</gene>
<organism evidence="4 5">
    <name type="scientific">Asticcacaulis taihuensis</name>
    <dbReference type="NCBI Taxonomy" id="260084"/>
    <lineage>
        <taxon>Bacteria</taxon>
        <taxon>Pseudomonadati</taxon>
        <taxon>Pseudomonadota</taxon>
        <taxon>Alphaproteobacteria</taxon>
        <taxon>Caulobacterales</taxon>
        <taxon>Caulobacteraceae</taxon>
        <taxon>Asticcacaulis</taxon>
    </lineage>
</organism>
<dbReference type="SUPFAM" id="SSF52266">
    <property type="entry name" value="SGNH hydrolase"/>
    <property type="match status" value="1"/>
</dbReference>
<dbReference type="GO" id="GO:0052689">
    <property type="term" value="F:carboxylic ester hydrolase activity"/>
    <property type="evidence" value="ECO:0007669"/>
    <property type="project" value="InterPro"/>
</dbReference>
<evidence type="ECO:0000313" key="5">
    <source>
        <dbReference type="Proteomes" id="UP000199150"/>
    </source>
</evidence>
<dbReference type="AlphaFoldDB" id="A0A1G4TTZ6"/>
<dbReference type="Pfam" id="PF17996">
    <property type="entry name" value="CE2_N"/>
    <property type="match status" value="1"/>
</dbReference>
<dbReference type="InterPro" id="IPR052762">
    <property type="entry name" value="PCW_deacetylase/CE"/>
</dbReference>
<sequence length="361" mass="39809">MWKPIFLAALVSLSVMPAGATSLSPHPGYSLPVHIGGRTTPSANGDGYQWPAIYFESRFSGTQIEILFNNDTSNFNVILDDHLLMVVNKPGNNSIAINANDGEHKIRVEKRSETQYATGHFLGFSVPEKSAALSPPARARQIEFIGDSLTVGYGNTSAFSQCTPEQIFETTDAQQGFGPLTAKHFDADYQINAFSGLGMVRNYDGREHPKYHMPMLYDRALFDDPTPVNQPNWHPQVIVIGIGGNDFSTPVRPDEPWGNEANLRADYVKTYTAFVKTIRGRNPDAFIILATPPDRQEGYTGGTDDVFAAIKTAGDTKIDRVTLPELDKIGCNGHPSTRADARVADFYIQYLTDHPQVWQGK</sequence>
<dbReference type="CDD" id="cd01831">
    <property type="entry name" value="Endoglucanase_E_like"/>
    <property type="match status" value="1"/>
</dbReference>
<feature type="domain" description="SGNH hydrolase-type esterase" evidence="2">
    <location>
        <begin position="144"/>
        <end position="299"/>
    </location>
</feature>
<proteinExistence type="predicted"/>
<dbReference type="InterPro" id="IPR036514">
    <property type="entry name" value="SGNH_hydro_sf"/>
</dbReference>
<evidence type="ECO:0000259" key="3">
    <source>
        <dbReference type="Pfam" id="PF17996"/>
    </source>
</evidence>
<keyword evidence="5" id="KW-1185">Reference proteome</keyword>
<reference evidence="5" key="1">
    <citation type="submission" date="2016-10" db="EMBL/GenBank/DDBJ databases">
        <authorList>
            <person name="Varghese N."/>
            <person name="Submissions S."/>
        </authorList>
    </citation>
    <scope>NUCLEOTIDE SEQUENCE [LARGE SCALE GENOMIC DNA]</scope>
    <source>
        <strain evidence="5">CGMCC 1.3431</strain>
    </source>
</reference>
<evidence type="ECO:0000259" key="2">
    <source>
        <dbReference type="Pfam" id="PF13472"/>
    </source>
</evidence>